<evidence type="ECO:0000256" key="1">
    <source>
        <dbReference type="SAM" id="SignalP"/>
    </source>
</evidence>
<comment type="caution">
    <text evidence="2">The sequence shown here is derived from an EMBL/GenBank/DDBJ whole genome shotgun (WGS) entry which is preliminary data.</text>
</comment>
<evidence type="ECO:0000313" key="2">
    <source>
        <dbReference type="EMBL" id="TWH96464.1"/>
    </source>
</evidence>
<protein>
    <recommendedName>
        <fullName evidence="4">MORN repeat protein</fullName>
    </recommendedName>
</protein>
<dbReference type="OrthoDB" id="1467310at2"/>
<evidence type="ECO:0000313" key="3">
    <source>
        <dbReference type="Proteomes" id="UP000315312"/>
    </source>
</evidence>
<dbReference type="Proteomes" id="UP000315312">
    <property type="component" value="Unassembled WGS sequence"/>
</dbReference>
<organism evidence="2 3">
    <name type="scientific">Flavobacterium cheniae</name>
    <dbReference type="NCBI Taxonomy" id="295428"/>
    <lineage>
        <taxon>Bacteria</taxon>
        <taxon>Pseudomonadati</taxon>
        <taxon>Bacteroidota</taxon>
        <taxon>Flavobacteriia</taxon>
        <taxon>Flavobacteriales</taxon>
        <taxon>Flavobacteriaceae</taxon>
        <taxon>Flavobacterium</taxon>
    </lineage>
</organism>
<proteinExistence type="predicted"/>
<accession>A0A562KM70</accession>
<gene>
    <name evidence="2" type="ORF">IP97_01006</name>
</gene>
<sequence>MKKLVIAAVLLVSSLSFAQEVKPKLEVVDQMVKATYYYDNGQVKQEGYYLDGKLHGKWMAYNEDGSKQSIGEYNKGAKTGKWFFWSDSSLSEVDFSDSRIAEVKKWSKDVLVKN</sequence>
<keyword evidence="1" id="KW-0732">Signal</keyword>
<keyword evidence="3" id="KW-1185">Reference proteome</keyword>
<dbReference type="Gene3D" id="2.20.110.10">
    <property type="entry name" value="Histone H3 K4-specific methyltransferase SET7/9 N-terminal domain"/>
    <property type="match status" value="1"/>
</dbReference>
<feature type="chain" id="PRO_5022673773" description="MORN repeat protein" evidence="1">
    <location>
        <begin position="19"/>
        <end position="114"/>
    </location>
</feature>
<dbReference type="RefSeq" id="WP_133608703.1">
    <property type="nucleotide sequence ID" value="NZ_SNZC01000002.1"/>
</dbReference>
<dbReference type="AlphaFoldDB" id="A0A562KM70"/>
<name>A0A562KM70_9FLAO</name>
<feature type="signal peptide" evidence="1">
    <location>
        <begin position="1"/>
        <end position="18"/>
    </location>
</feature>
<dbReference type="SUPFAM" id="SSF82185">
    <property type="entry name" value="Histone H3 K4-specific methyltransferase SET7/9 N-terminal domain"/>
    <property type="match status" value="1"/>
</dbReference>
<reference evidence="2 3" key="1">
    <citation type="journal article" date="2015" name="Stand. Genomic Sci.">
        <title>Genomic Encyclopedia of Bacterial and Archaeal Type Strains, Phase III: the genomes of soil and plant-associated and newly described type strains.</title>
        <authorList>
            <person name="Whitman W.B."/>
            <person name="Woyke T."/>
            <person name="Klenk H.P."/>
            <person name="Zhou Y."/>
            <person name="Lilburn T.G."/>
            <person name="Beck B.J."/>
            <person name="De Vos P."/>
            <person name="Vandamme P."/>
            <person name="Eisen J.A."/>
            <person name="Garrity G."/>
            <person name="Hugenholtz P."/>
            <person name="Kyrpides N.C."/>
        </authorList>
    </citation>
    <scope>NUCLEOTIDE SEQUENCE [LARGE SCALE GENOMIC DNA]</scope>
    <source>
        <strain evidence="2 3">CGMCC 1.6844</strain>
    </source>
</reference>
<dbReference type="EMBL" id="VLKM01000003">
    <property type="protein sequence ID" value="TWH96464.1"/>
    <property type="molecule type" value="Genomic_DNA"/>
</dbReference>
<evidence type="ECO:0008006" key="4">
    <source>
        <dbReference type="Google" id="ProtNLM"/>
    </source>
</evidence>